<organism evidence="1 2">
    <name type="scientific">Suillus placidus</name>
    <dbReference type="NCBI Taxonomy" id="48579"/>
    <lineage>
        <taxon>Eukaryota</taxon>
        <taxon>Fungi</taxon>
        <taxon>Dikarya</taxon>
        <taxon>Basidiomycota</taxon>
        <taxon>Agaricomycotina</taxon>
        <taxon>Agaricomycetes</taxon>
        <taxon>Agaricomycetidae</taxon>
        <taxon>Boletales</taxon>
        <taxon>Suillineae</taxon>
        <taxon>Suillaceae</taxon>
        <taxon>Suillus</taxon>
    </lineage>
</organism>
<reference evidence="1" key="1">
    <citation type="journal article" date="2020" name="New Phytol.">
        <title>Comparative genomics reveals dynamic genome evolution in host specialist ectomycorrhizal fungi.</title>
        <authorList>
            <person name="Lofgren L.A."/>
            <person name="Nguyen N.H."/>
            <person name="Vilgalys R."/>
            <person name="Ruytinx J."/>
            <person name="Liao H.L."/>
            <person name="Branco S."/>
            <person name="Kuo A."/>
            <person name="LaButti K."/>
            <person name="Lipzen A."/>
            <person name="Andreopoulos W."/>
            <person name="Pangilinan J."/>
            <person name="Riley R."/>
            <person name="Hundley H."/>
            <person name="Na H."/>
            <person name="Barry K."/>
            <person name="Grigoriev I.V."/>
            <person name="Stajich J.E."/>
            <person name="Kennedy P.G."/>
        </authorList>
    </citation>
    <scope>NUCLEOTIDE SEQUENCE</scope>
    <source>
        <strain evidence="1">DOB743</strain>
    </source>
</reference>
<dbReference type="OrthoDB" id="412109at2759"/>
<evidence type="ECO:0000313" key="2">
    <source>
        <dbReference type="Proteomes" id="UP000714275"/>
    </source>
</evidence>
<feature type="non-terminal residue" evidence="1">
    <location>
        <position position="1"/>
    </location>
</feature>
<dbReference type="AlphaFoldDB" id="A0A9P6ZXM5"/>
<keyword evidence="2" id="KW-1185">Reference proteome</keyword>
<protein>
    <submittedName>
        <fullName evidence="1">Uncharacterized protein</fullName>
    </submittedName>
</protein>
<evidence type="ECO:0000313" key="1">
    <source>
        <dbReference type="EMBL" id="KAG1778032.1"/>
    </source>
</evidence>
<feature type="non-terminal residue" evidence="1">
    <location>
        <position position="132"/>
    </location>
</feature>
<name>A0A9P6ZXM5_9AGAM</name>
<dbReference type="EMBL" id="JABBWD010000017">
    <property type="protein sequence ID" value="KAG1778032.1"/>
    <property type="molecule type" value="Genomic_DNA"/>
</dbReference>
<dbReference type="Proteomes" id="UP000714275">
    <property type="component" value="Unassembled WGS sequence"/>
</dbReference>
<accession>A0A9P6ZXM5</accession>
<comment type="caution">
    <text evidence="1">The sequence shown here is derived from an EMBL/GenBank/DDBJ whole genome shotgun (WGS) entry which is preliminary data.</text>
</comment>
<proteinExistence type="predicted"/>
<sequence>EQERLLKAVKAKSVKRDANTIKLFEHHRGQWAKLQMSGMLIWDNFPWPVFKRSSGPDDITTPDITAYMLSPLHPIDKSPRHRVKENIRRWHHDRFETRLLPKVKESDKDSVREAASTVARTLYHLLRCDMQD</sequence>
<gene>
    <name evidence="1" type="ORF">EV702DRAFT_933214</name>
</gene>